<organism evidence="7 8">
    <name type="scientific">Penicillium daleae</name>
    <dbReference type="NCBI Taxonomy" id="63821"/>
    <lineage>
        <taxon>Eukaryota</taxon>
        <taxon>Fungi</taxon>
        <taxon>Dikarya</taxon>
        <taxon>Ascomycota</taxon>
        <taxon>Pezizomycotina</taxon>
        <taxon>Eurotiomycetes</taxon>
        <taxon>Eurotiomycetidae</taxon>
        <taxon>Eurotiales</taxon>
        <taxon>Aspergillaceae</taxon>
        <taxon>Penicillium</taxon>
    </lineage>
</organism>
<protein>
    <submittedName>
        <fullName evidence="7">Organic solute transporter Ostalpha-domain-containing protein</fullName>
    </submittedName>
</protein>
<comment type="subcellular location">
    <subcellularLocation>
        <location evidence="1">Membrane</location>
        <topology evidence="1">Multi-pass membrane protein</topology>
    </subcellularLocation>
</comment>
<evidence type="ECO:0000256" key="6">
    <source>
        <dbReference type="SAM" id="Phobius"/>
    </source>
</evidence>
<dbReference type="GO" id="GO:0016020">
    <property type="term" value="C:membrane"/>
    <property type="evidence" value="ECO:0007669"/>
    <property type="project" value="UniProtKB-SubCell"/>
</dbReference>
<keyword evidence="8" id="KW-1185">Reference proteome</keyword>
<evidence type="ECO:0000313" key="8">
    <source>
        <dbReference type="Proteomes" id="UP001213681"/>
    </source>
</evidence>
<feature type="transmembrane region" description="Helical" evidence="6">
    <location>
        <begin position="27"/>
        <end position="53"/>
    </location>
</feature>
<dbReference type="InterPro" id="IPR005178">
    <property type="entry name" value="Ostalpha/TMEM184C"/>
</dbReference>
<dbReference type="Pfam" id="PF03619">
    <property type="entry name" value="Solute_trans_a"/>
    <property type="match status" value="1"/>
</dbReference>
<dbReference type="SMART" id="SM01417">
    <property type="entry name" value="Solute_trans_a"/>
    <property type="match status" value="1"/>
</dbReference>
<feature type="transmembrane region" description="Helical" evidence="6">
    <location>
        <begin position="186"/>
        <end position="206"/>
    </location>
</feature>
<dbReference type="RefSeq" id="XP_056763754.1">
    <property type="nucleotide sequence ID" value="XM_056910928.1"/>
</dbReference>
<evidence type="ECO:0000256" key="1">
    <source>
        <dbReference type="ARBA" id="ARBA00004141"/>
    </source>
</evidence>
<dbReference type="EMBL" id="JAPVEA010000007">
    <property type="protein sequence ID" value="KAJ5443674.1"/>
    <property type="molecule type" value="Genomic_DNA"/>
</dbReference>
<dbReference type="PANTHER" id="PTHR23423">
    <property type="entry name" value="ORGANIC SOLUTE TRANSPORTER-RELATED"/>
    <property type="match status" value="1"/>
</dbReference>
<name>A0AAD6C1G6_9EURO</name>
<dbReference type="AlphaFoldDB" id="A0AAD6C1G6"/>
<reference evidence="7" key="1">
    <citation type="submission" date="2022-12" db="EMBL/GenBank/DDBJ databases">
        <authorList>
            <person name="Petersen C."/>
        </authorList>
    </citation>
    <scope>NUCLEOTIDE SEQUENCE</scope>
    <source>
        <strain evidence="7">IBT 16125</strain>
    </source>
</reference>
<sequence>MTWPSCNSTLEHETIQEVDLWDGGITFHTLCVIISAVCLVISSFLAGIIILGHARHYSRPAEQRYVIRILFMIPIYTLTSFLCIYFYKWSVYFELIGYCYEPFAIASFFTLLCSYIAPELHDQKEFFRHIEPVNWVWPIPWMQKCTGGQKGPWRKPRSGLTWFNVCDLCYAIIMDDRGYKLTIFKVIWIGVFQYCFLRLILTILAVAAESKNLYCEDSDNIAFAHVWVLIIESVAVTIAMYCLIQFYIQTKNDIAQHQPFIKILCIKLVIFLSFWQSTIIDFLTSSGVVKSSAKVVLQDWNNALPYVLISIEMCFFAILHFWGFPWRPYVIATGPAVANSAQYYRGGKLGAKALVDAMNPSDLVKANARGLRWLFVGRKKRMGDPSYDLPKRETGVETGEASSPRPQEMISEAQISGLR</sequence>
<feature type="transmembrane region" description="Helical" evidence="6">
    <location>
        <begin position="226"/>
        <end position="248"/>
    </location>
</feature>
<evidence type="ECO:0000256" key="5">
    <source>
        <dbReference type="SAM" id="MobiDB-lite"/>
    </source>
</evidence>
<proteinExistence type="predicted"/>
<comment type="caution">
    <text evidence="7">The sequence shown here is derived from an EMBL/GenBank/DDBJ whole genome shotgun (WGS) entry which is preliminary data.</text>
</comment>
<accession>A0AAD6C1G6</accession>
<keyword evidence="4 6" id="KW-0472">Membrane</keyword>
<reference evidence="7" key="2">
    <citation type="journal article" date="2023" name="IMA Fungus">
        <title>Comparative genomic study of the Penicillium genus elucidates a diverse pangenome and 15 lateral gene transfer events.</title>
        <authorList>
            <person name="Petersen C."/>
            <person name="Sorensen T."/>
            <person name="Nielsen M.R."/>
            <person name="Sondergaard T.E."/>
            <person name="Sorensen J.L."/>
            <person name="Fitzpatrick D.A."/>
            <person name="Frisvad J.C."/>
            <person name="Nielsen K.L."/>
        </authorList>
    </citation>
    <scope>NUCLEOTIDE SEQUENCE</scope>
    <source>
        <strain evidence="7">IBT 16125</strain>
    </source>
</reference>
<evidence type="ECO:0000313" key="7">
    <source>
        <dbReference type="EMBL" id="KAJ5443674.1"/>
    </source>
</evidence>
<feature type="region of interest" description="Disordered" evidence="5">
    <location>
        <begin position="385"/>
        <end position="419"/>
    </location>
</feature>
<feature type="transmembrane region" description="Helical" evidence="6">
    <location>
        <begin position="65"/>
        <end position="89"/>
    </location>
</feature>
<evidence type="ECO:0000256" key="2">
    <source>
        <dbReference type="ARBA" id="ARBA00022692"/>
    </source>
</evidence>
<feature type="transmembrane region" description="Helical" evidence="6">
    <location>
        <begin position="95"/>
        <end position="117"/>
    </location>
</feature>
<keyword evidence="2 6" id="KW-0812">Transmembrane</keyword>
<dbReference type="Proteomes" id="UP001213681">
    <property type="component" value="Unassembled WGS sequence"/>
</dbReference>
<dbReference type="GeneID" id="81601171"/>
<feature type="transmembrane region" description="Helical" evidence="6">
    <location>
        <begin position="260"/>
        <end position="283"/>
    </location>
</feature>
<evidence type="ECO:0000256" key="3">
    <source>
        <dbReference type="ARBA" id="ARBA00022989"/>
    </source>
</evidence>
<feature type="transmembrane region" description="Helical" evidence="6">
    <location>
        <begin position="303"/>
        <end position="322"/>
    </location>
</feature>
<evidence type="ECO:0000256" key="4">
    <source>
        <dbReference type="ARBA" id="ARBA00023136"/>
    </source>
</evidence>
<gene>
    <name evidence="7" type="ORF">N7458_007546</name>
</gene>
<keyword evidence="3 6" id="KW-1133">Transmembrane helix</keyword>